<evidence type="ECO:0000256" key="1">
    <source>
        <dbReference type="ARBA" id="ARBA00004948"/>
    </source>
</evidence>
<gene>
    <name evidence="3" type="ORF">BIV23_07005</name>
</gene>
<protein>
    <submittedName>
        <fullName evidence="3">Transcriptional regulator</fullName>
    </submittedName>
</protein>
<dbReference type="AlphaFoldDB" id="A0A1S2QKN2"/>
<evidence type="ECO:0000313" key="3">
    <source>
        <dbReference type="EMBL" id="OIK06730.1"/>
    </source>
</evidence>
<dbReference type="Pfam" id="PF03070">
    <property type="entry name" value="TENA_THI-4"/>
    <property type="match status" value="1"/>
</dbReference>
<dbReference type="RefSeq" id="WP_071379862.1">
    <property type="nucleotide sequence ID" value="NZ_MLYO01000013.1"/>
</dbReference>
<dbReference type="InterPro" id="IPR004305">
    <property type="entry name" value="Thiaminase-2/PQQC"/>
</dbReference>
<dbReference type="OrthoDB" id="3467339at2"/>
<proteinExistence type="predicted"/>
<dbReference type="Gene3D" id="1.20.910.10">
    <property type="entry name" value="Heme oxygenase-like"/>
    <property type="match status" value="1"/>
</dbReference>
<accession>A0A1S2QKN2</accession>
<feature type="domain" description="Thiaminase-2/PQQC" evidence="2">
    <location>
        <begin position="83"/>
        <end position="151"/>
    </location>
</feature>
<comment type="caution">
    <text evidence="3">The sequence shown here is derived from an EMBL/GenBank/DDBJ whole genome shotgun (WGS) entry which is preliminary data.</text>
</comment>
<organism evidence="3 4">
    <name type="scientific">Streptomyces monashensis</name>
    <dbReference type="NCBI Taxonomy" id="1678012"/>
    <lineage>
        <taxon>Bacteria</taxon>
        <taxon>Bacillati</taxon>
        <taxon>Actinomycetota</taxon>
        <taxon>Actinomycetes</taxon>
        <taxon>Kitasatosporales</taxon>
        <taxon>Streptomycetaceae</taxon>
        <taxon>Streptomyces</taxon>
    </lineage>
</organism>
<dbReference type="SUPFAM" id="SSF48613">
    <property type="entry name" value="Heme oxygenase-like"/>
    <property type="match status" value="1"/>
</dbReference>
<sequence>MTDTAAELLRTATRALAPDPAANRFVPLVERGAAPREALARLALEQRWVIPADRRAFQHLAERADPAAAAYFTTLATGEELAAAHLTAFTRACGVTQERARAYVPLPGCQAYPAYVSWLALNASPTDTVLALTANFSAWGGYCARIAEGLRTRYGFTDDACAFFDFFAAPAPDLDGQARAAVQAGLDQGALSTADAHTYGTLLQTYESMFWESLGRPA</sequence>
<reference evidence="3 4" key="1">
    <citation type="submission" date="2016-10" db="EMBL/GenBank/DDBJ databases">
        <title>Genome sequence of Streptomyces sp. MUSC 1.</title>
        <authorList>
            <person name="Lee L.-H."/>
            <person name="Ser H.-L."/>
            <person name="Law J.W.-F."/>
        </authorList>
    </citation>
    <scope>NUCLEOTIDE SEQUENCE [LARGE SCALE GENOMIC DNA]</scope>
    <source>
        <strain evidence="3 4">MUSC 1</strain>
    </source>
</reference>
<comment type="pathway">
    <text evidence="1">Cofactor biosynthesis; thiamine diphosphate biosynthesis.</text>
</comment>
<dbReference type="EMBL" id="MLYO01000013">
    <property type="protein sequence ID" value="OIK06730.1"/>
    <property type="molecule type" value="Genomic_DNA"/>
</dbReference>
<dbReference type="InterPro" id="IPR016084">
    <property type="entry name" value="Haem_Oase-like_multi-hlx"/>
</dbReference>
<keyword evidence="4" id="KW-1185">Reference proteome</keyword>
<name>A0A1S2QKN2_9ACTN</name>
<evidence type="ECO:0000259" key="2">
    <source>
        <dbReference type="Pfam" id="PF03070"/>
    </source>
</evidence>
<dbReference type="Proteomes" id="UP000179642">
    <property type="component" value="Unassembled WGS sequence"/>
</dbReference>
<evidence type="ECO:0000313" key="4">
    <source>
        <dbReference type="Proteomes" id="UP000179642"/>
    </source>
</evidence>